<protein>
    <recommendedName>
        <fullName evidence="3">Integrase catalytic domain-containing protein</fullName>
    </recommendedName>
</protein>
<organism evidence="1 2">
    <name type="scientific">Perkinsus olseni</name>
    <name type="common">Perkinsus atlanticus</name>
    <dbReference type="NCBI Taxonomy" id="32597"/>
    <lineage>
        <taxon>Eukaryota</taxon>
        <taxon>Sar</taxon>
        <taxon>Alveolata</taxon>
        <taxon>Perkinsozoa</taxon>
        <taxon>Perkinsea</taxon>
        <taxon>Perkinsida</taxon>
        <taxon>Perkinsidae</taxon>
        <taxon>Perkinsus</taxon>
    </lineage>
</organism>
<evidence type="ECO:0000313" key="2">
    <source>
        <dbReference type="Proteomes" id="UP000553632"/>
    </source>
</evidence>
<dbReference type="GO" id="GO:0003676">
    <property type="term" value="F:nucleic acid binding"/>
    <property type="evidence" value="ECO:0007669"/>
    <property type="project" value="InterPro"/>
</dbReference>
<dbReference type="SUPFAM" id="SSF53098">
    <property type="entry name" value="Ribonuclease H-like"/>
    <property type="match status" value="1"/>
</dbReference>
<dbReference type="Gene3D" id="3.30.420.10">
    <property type="entry name" value="Ribonuclease H-like superfamily/Ribonuclease H"/>
    <property type="match status" value="1"/>
</dbReference>
<dbReference type="InterPro" id="IPR036397">
    <property type="entry name" value="RNaseH_sf"/>
</dbReference>
<keyword evidence="2" id="KW-1185">Reference proteome</keyword>
<name>A0A7J6QU47_PEROL</name>
<comment type="caution">
    <text evidence="1">The sequence shown here is derived from an EMBL/GenBank/DDBJ whole genome shotgun (WGS) entry which is preliminary data.</text>
</comment>
<sequence length="256" mass="29552">MKQDGVDYLKKVHVFAEKETFLPIVCLEAHIMYKAMAAVHRLELVARQRFDRVYYHVDNVAVDSTATLSTCNLYGVENAVHSTTLPYSPVSAVEQLNRTILHKLQTVRNCPLWRRIPTVAELDEILWSIRSTPSTVLKIEPFMVMYGRHPHSRCSQGVQQQAQLFEHVEDALNERRADAMLKKTPVQPLRPGGRVFVRCRRGDRGYKVGKKWSLMTVLKQDHAKVYLLPTSGYNEQPVERHEARSCEGVFITYFWL</sequence>
<dbReference type="EMBL" id="JABANO010030467">
    <property type="protein sequence ID" value="KAF4711823.1"/>
    <property type="molecule type" value="Genomic_DNA"/>
</dbReference>
<evidence type="ECO:0000313" key="1">
    <source>
        <dbReference type="EMBL" id="KAF4711823.1"/>
    </source>
</evidence>
<dbReference type="InterPro" id="IPR012337">
    <property type="entry name" value="RNaseH-like_sf"/>
</dbReference>
<gene>
    <name evidence="1" type="ORF">FOZ63_020804</name>
</gene>
<evidence type="ECO:0008006" key="3">
    <source>
        <dbReference type="Google" id="ProtNLM"/>
    </source>
</evidence>
<accession>A0A7J6QU47</accession>
<dbReference type="Proteomes" id="UP000553632">
    <property type="component" value="Unassembled WGS sequence"/>
</dbReference>
<proteinExistence type="predicted"/>
<dbReference type="AlphaFoldDB" id="A0A7J6QU47"/>
<reference evidence="1 2" key="1">
    <citation type="submission" date="2020-04" db="EMBL/GenBank/DDBJ databases">
        <title>Perkinsus olseni comparative genomics.</title>
        <authorList>
            <person name="Bogema D.R."/>
        </authorList>
    </citation>
    <scope>NUCLEOTIDE SEQUENCE [LARGE SCALE GENOMIC DNA]</scope>
    <source>
        <strain evidence="1 2">ATCC PRA-207</strain>
    </source>
</reference>